<gene>
    <name evidence="2" type="ORF">GCM10008957_47200</name>
</gene>
<dbReference type="SMART" id="SM00421">
    <property type="entry name" value="HTH_LUXR"/>
    <property type="match status" value="1"/>
</dbReference>
<feature type="domain" description="HTH luxR-type" evidence="1">
    <location>
        <begin position="681"/>
        <end position="746"/>
    </location>
</feature>
<dbReference type="Proteomes" id="UP000603865">
    <property type="component" value="Unassembled WGS sequence"/>
</dbReference>
<dbReference type="SMART" id="SM00028">
    <property type="entry name" value="TPR"/>
    <property type="match status" value="2"/>
</dbReference>
<dbReference type="CDD" id="cd06170">
    <property type="entry name" value="LuxR_C_like"/>
    <property type="match status" value="1"/>
</dbReference>
<comment type="caution">
    <text evidence="2">The sequence shown here is derived from an EMBL/GenBank/DDBJ whole genome shotgun (WGS) entry which is preliminary data.</text>
</comment>
<dbReference type="Gene3D" id="1.10.10.10">
    <property type="entry name" value="Winged helix-like DNA-binding domain superfamily/Winged helix DNA-binding domain"/>
    <property type="match status" value="1"/>
</dbReference>
<name>A0A918FDV7_9DEIO</name>
<dbReference type="InterPro" id="IPR027417">
    <property type="entry name" value="P-loop_NTPase"/>
</dbReference>
<dbReference type="GO" id="GO:0003677">
    <property type="term" value="F:DNA binding"/>
    <property type="evidence" value="ECO:0007669"/>
    <property type="project" value="InterPro"/>
</dbReference>
<proteinExistence type="predicted"/>
<dbReference type="EMBL" id="BMQL01000051">
    <property type="protein sequence ID" value="GGR31011.1"/>
    <property type="molecule type" value="Genomic_DNA"/>
</dbReference>
<dbReference type="PRINTS" id="PR00038">
    <property type="entry name" value="HTHLUXR"/>
</dbReference>
<dbReference type="Pfam" id="PF00196">
    <property type="entry name" value="GerE"/>
    <property type="match status" value="1"/>
</dbReference>
<dbReference type="Pfam" id="PF13401">
    <property type="entry name" value="AAA_22"/>
    <property type="match status" value="1"/>
</dbReference>
<reference evidence="2" key="2">
    <citation type="submission" date="2020-09" db="EMBL/GenBank/DDBJ databases">
        <authorList>
            <person name="Sun Q."/>
            <person name="Ohkuma M."/>
        </authorList>
    </citation>
    <scope>NUCLEOTIDE SEQUENCE</scope>
    <source>
        <strain evidence="2">JCM 31311</strain>
    </source>
</reference>
<dbReference type="InterPro" id="IPR049945">
    <property type="entry name" value="AAA_22"/>
</dbReference>
<dbReference type="PROSITE" id="PS50043">
    <property type="entry name" value="HTH_LUXR_2"/>
    <property type="match status" value="1"/>
</dbReference>
<dbReference type="InterPro" id="IPR016032">
    <property type="entry name" value="Sig_transdc_resp-reg_C-effctor"/>
</dbReference>
<dbReference type="PANTHER" id="PTHR47691:SF3">
    <property type="entry name" value="HTH-TYPE TRANSCRIPTIONAL REGULATOR RV0890C-RELATED"/>
    <property type="match status" value="1"/>
</dbReference>
<dbReference type="InterPro" id="IPR058852">
    <property type="entry name" value="HTH_77"/>
</dbReference>
<dbReference type="Gene3D" id="3.40.50.300">
    <property type="entry name" value="P-loop containing nucleotide triphosphate hydrolases"/>
    <property type="match status" value="1"/>
</dbReference>
<protein>
    <recommendedName>
        <fullName evidence="1">HTH luxR-type domain-containing protein</fullName>
    </recommendedName>
</protein>
<dbReference type="InterPro" id="IPR019734">
    <property type="entry name" value="TPR_rpt"/>
</dbReference>
<keyword evidence="3" id="KW-1185">Reference proteome</keyword>
<dbReference type="InterPro" id="IPR036388">
    <property type="entry name" value="WH-like_DNA-bd_sf"/>
</dbReference>
<accession>A0A918FDV7</accession>
<dbReference type="PRINTS" id="PR00364">
    <property type="entry name" value="DISEASERSIST"/>
</dbReference>
<dbReference type="SUPFAM" id="SSF46894">
    <property type="entry name" value="C-terminal effector domain of the bipartite response regulators"/>
    <property type="match status" value="1"/>
</dbReference>
<dbReference type="GO" id="GO:0016887">
    <property type="term" value="F:ATP hydrolysis activity"/>
    <property type="evidence" value="ECO:0007669"/>
    <property type="project" value="InterPro"/>
</dbReference>
<dbReference type="Gene3D" id="1.25.40.10">
    <property type="entry name" value="Tetratricopeptide repeat domain"/>
    <property type="match status" value="2"/>
</dbReference>
<reference evidence="2" key="1">
    <citation type="journal article" date="2014" name="Int. J. Syst. Evol. Microbiol.">
        <title>Complete genome sequence of Corynebacterium casei LMG S-19264T (=DSM 44701T), isolated from a smear-ripened cheese.</title>
        <authorList>
            <consortium name="US DOE Joint Genome Institute (JGI-PGF)"/>
            <person name="Walter F."/>
            <person name="Albersmeier A."/>
            <person name="Kalinowski J."/>
            <person name="Ruckert C."/>
        </authorList>
    </citation>
    <scope>NUCLEOTIDE SEQUENCE</scope>
    <source>
        <strain evidence="2">JCM 31311</strain>
    </source>
</reference>
<evidence type="ECO:0000313" key="2">
    <source>
        <dbReference type="EMBL" id="GGR31011.1"/>
    </source>
</evidence>
<dbReference type="SUPFAM" id="SSF48452">
    <property type="entry name" value="TPR-like"/>
    <property type="match status" value="2"/>
</dbReference>
<dbReference type="InterPro" id="IPR011990">
    <property type="entry name" value="TPR-like_helical_dom_sf"/>
</dbReference>
<evidence type="ECO:0000313" key="3">
    <source>
        <dbReference type="Proteomes" id="UP000603865"/>
    </source>
</evidence>
<dbReference type="PANTHER" id="PTHR47691">
    <property type="entry name" value="REGULATOR-RELATED"/>
    <property type="match status" value="1"/>
</dbReference>
<dbReference type="AlphaFoldDB" id="A0A918FDV7"/>
<dbReference type="GO" id="GO:0006355">
    <property type="term" value="P:regulation of DNA-templated transcription"/>
    <property type="evidence" value="ECO:0007669"/>
    <property type="project" value="InterPro"/>
</dbReference>
<dbReference type="SUPFAM" id="SSF52540">
    <property type="entry name" value="P-loop containing nucleoside triphosphate hydrolases"/>
    <property type="match status" value="1"/>
</dbReference>
<evidence type="ECO:0000259" key="1">
    <source>
        <dbReference type="PROSITE" id="PS50043"/>
    </source>
</evidence>
<dbReference type="InterPro" id="IPR000792">
    <property type="entry name" value="Tscrpt_reg_LuxR_C"/>
</dbReference>
<dbReference type="Pfam" id="PF25872">
    <property type="entry name" value="HTH_77"/>
    <property type="match status" value="1"/>
</dbReference>
<organism evidence="2 3">
    <name type="scientific">Deinococcus ruber</name>
    <dbReference type="NCBI Taxonomy" id="1848197"/>
    <lineage>
        <taxon>Bacteria</taxon>
        <taxon>Thermotogati</taxon>
        <taxon>Deinococcota</taxon>
        <taxon>Deinococci</taxon>
        <taxon>Deinococcales</taxon>
        <taxon>Deinococcaceae</taxon>
        <taxon>Deinococcus</taxon>
    </lineage>
</organism>
<sequence>MPSGSLSFPLQSTPLVGRERELDQAWELLNQPELSLLTLTGPGGVGKTRLALELARRMEREFRDGVVLVPLAEVEDEALVVPVLAKALGVQASVRSLLDDLKTHLQSRQLLLVLDNFEHLPGAAAIVGQLLRTAEDLTVLVTSRAPLHVSGEHELPVLPLALSGAAETLFVQRVSAILPAFQVTSDNVRDIAEICRRLDGLPLAIELAAARSRLLSPGMLLARLNNRLKFLAGGARDVPMRQQTLRATLEWSHSLLSTEEQALFARLGVFVGGWTLEAVEAICPDVDPEAVLELLSSLAGQSMVQRTQDTEPRYTLLETLREYALERLEARLELTILRDRHAAYFQMFAQRASPESEAQDQAVWFARLTREQPNLLAALRHLLAQRHFEEVGEIVWWLSWFWSVQVDHSVTSLLQDALLAMDAPWPLARARLHRGLAWLAFRRGDFLRAEEHAARSLQLFQHHQDQPGEAVCEALLGMAQMPSRRDEAAQHLQRSVDLGRQVPLTWVVVSGMQILGWLAVLDGRLDEADVRFTEAVALGATAGKWNVSAWAHLGAAGLHLIRNQPDRAETDLRQALEAAQRIDDASQLAGTLEGFAALAAHRGQFRRAAQLWGAAETLRRERNTVPSIERLLYEPHFAPTRRRLDHASCELALAEGGTIGLTAALQLARSLHASEGPVTPSVPLAVPLSPRETQVLRLMSSGLSNKQIASQLGTGVYTVNDQVRSVLLKLDVPNRAAATRKAVEQALI</sequence>